<dbReference type="NCBIfam" id="TIGR02745">
    <property type="entry name" value="ccoG_rdxA_fixG"/>
    <property type="match status" value="1"/>
</dbReference>
<dbReference type="GO" id="GO:0046872">
    <property type="term" value="F:metal ion binding"/>
    <property type="evidence" value="ECO:0007669"/>
    <property type="project" value="UniProtKB-KW"/>
</dbReference>
<keyword evidence="7" id="KW-0472">Membrane</keyword>
<keyword evidence="2" id="KW-0004">4Fe-4S</keyword>
<dbReference type="Proteomes" id="UP000317977">
    <property type="component" value="Unassembled WGS sequence"/>
</dbReference>
<dbReference type="PROSITE" id="PS00198">
    <property type="entry name" value="4FE4S_FER_1"/>
    <property type="match status" value="1"/>
</dbReference>
<dbReference type="AlphaFoldDB" id="A0A5C6F3Z8"/>
<dbReference type="SUPFAM" id="SSF54862">
    <property type="entry name" value="4Fe-4S ferredoxins"/>
    <property type="match status" value="1"/>
</dbReference>
<dbReference type="InterPro" id="IPR009051">
    <property type="entry name" value="Helical_ferredxn"/>
</dbReference>
<feature type="transmembrane region" description="Helical" evidence="7">
    <location>
        <begin position="191"/>
        <end position="211"/>
    </location>
</feature>
<accession>A0A5C6F3Z8</accession>
<dbReference type="InterPro" id="IPR051684">
    <property type="entry name" value="Electron_Trans/Redox"/>
</dbReference>
<evidence type="ECO:0000256" key="4">
    <source>
        <dbReference type="ARBA" id="ARBA00022982"/>
    </source>
</evidence>
<feature type="transmembrane region" description="Helical" evidence="7">
    <location>
        <begin position="119"/>
        <end position="141"/>
    </location>
</feature>
<evidence type="ECO:0000313" key="10">
    <source>
        <dbReference type="Proteomes" id="UP000317977"/>
    </source>
</evidence>
<dbReference type="Pfam" id="PF12801">
    <property type="entry name" value="Fer4_5"/>
    <property type="match status" value="1"/>
</dbReference>
<keyword evidence="4" id="KW-0249">Electron transport</keyword>
<keyword evidence="10" id="KW-1185">Reference proteome</keyword>
<evidence type="ECO:0000256" key="5">
    <source>
        <dbReference type="ARBA" id="ARBA00023004"/>
    </source>
</evidence>
<evidence type="ECO:0000256" key="6">
    <source>
        <dbReference type="ARBA" id="ARBA00023014"/>
    </source>
</evidence>
<reference evidence="9 10" key="1">
    <citation type="submission" date="2019-02" db="EMBL/GenBank/DDBJ databases">
        <title>Deep-cultivation of Planctomycetes and their phenomic and genomic characterization uncovers novel biology.</title>
        <authorList>
            <person name="Wiegand S."/>
            <person name="Jogler M."/>
            <person name="Boedeker C."/>
            <person name="Pinto D."/>
            <person name="Vollmers J."/>
            <person name="Rivas-Marin E."/>
            <person name="Kohn T."/>
            <person name="Peeters S.H."/>
            <person name="Heuer A."/>
            <person name="Rast P."/>
            <person name="Oberbeckmann S."/>
            <person name="Bunk B."/>
            <person name="Jeske O."/>
            <person name="Meyerdierks A."/>
            <person name="Storesund J.E."/>
            <person name="Kallscheuer N."/>
            <person name="Luecker S."/>
            <person name="Lage O.M."/>
            <person name="Pohl T."/>
            <person name="Merkel B.J."/>
            <person name="Hornburger P."/>
            <person name="Mueller R.-W."/>
            <person name="Bruemmer F."/>
            <person name="Labrenz M."/>
            <person name="Spormann A.M."/>
            <person name="Op Den Camp H."/>
            <person name="Overmann J."/>
            <person name="Amann R."/>
            <person name="Jetten M.S.M."/>
            <person name="Mascher T."/>
            <person name="Medema M.H."/>
            <person name="Devos D.P."/>
            <person name="Kaster A.-K."/>
            <person name="Ovreas L."/>
            <person name="Rohde M."/>
            <person name="Galperin M.Y."/>
            <person name="Jogler C."/>
        </authorList>
    </citation>
    <scope>NUCLEOTIDE SEQUENCE [LARGE SCALE GENOMIC DNA]</scope>
    <source>
        <strain evidence="9 10">Poly59</strain>
    </source>
</reference>
<feature type="domain" description="4Fe-4S ferredoxin-type" evidence="8">
    <location>
        <begin position="289"/>
        <end position="323"/>
    </location>
</feature>
<feature type="transmembrane region" description="Helical" evidence="7">
    <location>
        <begin position="372"/>
        <end position="392"/>
    </location>
</feature>
<sequence length="506" mass="55422">MSMSLPISLGNASCQGCGSGRGGCDPRATTMHSSSGGGGSSNSALLDSPDHVLSTLEADGSRRWLRPKLSPGGWWKKRRVVAYVLMVVFVLVPHLRVFGKPLILMDIVAREFTVFGRTFYPTDTVLLALLMLTVFISIVLLTAISGRAWCGWACPQTVYMEFLFRPIDRFFEGTVGKGGKPKSGRNGFLQVARVAVYLVLCMFLAHTFLAYFVGTEKLSTWIFRSPIQHPAAFLVMAGTTGLMMFDFLFFREQMCLIACPYGRFQSVMLDEQSLIVAYDPVRGEPRKKGKRVVDEATGKMAGDCVDCNQCVVVCPTGIDIRDGLQMECINCTQCIDACDSVMDKVGSARGLIRYSSQDGIARKPKKLVRARTIIYPLILSVVLGGFLFALGVKSGFDARVIRGKGNPFTVAGDGLVSNSFHLRLVNRTGETQSYALQMVSPQGTLLDVIDAEKLTLEPGDSKLVPFSLRFPARATFGDGNELATLKVSDASENERMMEFRILGPRT</sequence>
<keyword evidence="7" id="KW-0812">Transmembrane</keyword>
<dbReference type="PANTHER" id="PTHR30176:SF3">
    <property type="entry name" value="FERREDOXIN-TYPE PROTEIN NAPH"/>
    <property type="match status" value="1"/>
</dbReference>
<dbReference type="GO" id="GO:0005886">
    <property type="term" value="C:plasma membrane"/>
    <property type="evidence" value="ECO:0007669"/>
    <property type="project" value="TreeGrafter"/>
</dbReference>
<keyword evidence="7" id="KW-1133">Transmembrane helix</keyword>
<keyword evidence="6" id="KW-0411">Iron-sulfur</keyword>
<dbReference type="PANTHER" id="PTHR30176">
    <property type="entry name" value="FERREDOXIN-TYPE PROTEIN NAPH"/>
    <property type="match status" value="1"/>
</dbReference>
<dbReference type="InterPro" id="IPR017900">
    <property type="entry name" value="4Fe4S_Fe_S_CS"/>
</dbReference>
<organism evidence="9 10">
    <name type="scientific">Rubripirellula reticaptiva</name>
    <dbReference type="NCBI Taxonomy" id="2528013"/>
    <lineage>
        <taxon>Bacteria</taxon>
        <taxon>Pseudomonadati</taxon>
        <taxon>Planctomycetota</taxon>
        <taxon>Planctomycetia</taxon>
        <taxon>Pirellulales</taxon>
        <taxon>Pirellulaceae</taxon>
        <taxon>Rubripirellula</taxon>
    </lineage>
</organism>
<feature type="transmembrane region" description="Helical" evidence="7">
    <location>
        <begin position="231"/>
        <end position="250"/>
    </location>
</feature>
<proteinExistence type="predicted"/>
<evidence type="ECO:0000256" key="7">
    <source>
        <dbReference type="SAM" id="Phobius"/>
    </source>
</evidence>
<gene>
    <name evidence="9" type="ORF">Poly59_15470</name>
</gene>
<evidence type="ECO:0000256" key="2">
    <source>
        <dbReference type="ARBA" id="ARBA00022485"/>
    </source>
</evidence>
<dbReference type="InterPro" id="IPR013783">
    <property type="entry name" value="Ig-like_fold"/>
</dbReference>
<evidence type="ECO:0000259" key="8">
    <source>
        <dbReference type="PROSITE" id="PS51379"/>
    </source>
</evidence>
<dbReference type="Gene3D" id="2.60.40.10">
    <property type="entry name" value="Immunoglobulins"/>
    <property type="match status" value="1"/>
</dbReference>
<comment type="caution">
    <text evidence="9">The sequence shown here is derived from an EMBL/GenBank/DDBJ whole genome shotgun (WGS) entry which is preliminary data.</text>
</comment>
<dbReference type="Pfam" id="PF13746">
    <property type="entry name" value="Fer4_18"/>
    <property type="match status" value="1"/>
</dbReference>
<feature type="transmembrane region" description="Helical" evidence="7">
    <location>
        <begin position="80"/>
        <end position="99"/>
    </location>
</feature>
<evidence type="ECO:0000256" key="3">
    <source>
        <dbReference type="ARBA" id="ARBA00022723"/>
    </source>
</evidence>
<keyword evidence="1" id="KW-0813">Transport</keyword>
<keyword evidence="3" id="KW-0479">Metal-binding</keyword>
<dbReference type="InterPro" id="IPR032879">
    <property type="entry name" value="FixG_C"/>
</dbReference>
<evidence type="ECO:0000313" key="9">
    <source>
        <dbReference type="EMBL" id="TWU55250.1"/>
    </source>
</evidence>
<keyword evidence="5" id="KW-0408">Iron</keyword>
<dbReference type="Gene3D" id="1.10.1060.10">
    <property type="entry name" value="Alpha-helical ferredoxin"/>
    <property type="match status" value="1"/>
</dbReference>
<dbReference type="GO" id="GO:0051539">
    <property type="term" value="F:4 iron, 4 sulfur cluster binding"/>
    <property type="evidence" value="ECO:0007669"/>
    <property type="project" value="UniProtKB-KW"/>
</dbReference>
<dbReference type="EMBL" id="SJPX01000002">
    <property type="protein sequence ID" value="TWU55250.1"/>
    <property type="molecule type" value="Genomic_DNA"/>
</dbReference>
<dbReference type="InterPro" id="IPR014116">
    <property type="entry name" value="Cyt_c_oxidase_cbb3_FixG"/>
</dbReference>
<dbReference type="Pfam" id="PF11614">
    <property type="entry name" value="FixG_C"/>
    <property type="match status" value="1"/>
</dbReference>
<dbReference type="InterPro" id="IPR017896">
    <property type="entry name" value="4Fe4S_Fe-S-bd"/>
</dbReference>
<name>A0A5C6F3Z8_9BACT</name>
<dbReference type="PROSITE" id="PS51379">
    <property type="entry name" value="4FE4S_FER_2"/>
    <property type="match status" value="1"/>
</dbReference>
<evidence type="ECO:0000256" key="1">
    <source>
        <dbReference type="ARBA" id="ARBA00022448"/>
    </source>
</evidence>
<protein>
    <submittedName>
        <fullName evidence="9">4Fe-4S binding domain protein</fullName>
    </submittedName>
</protein>